<keyword evidence="10" id="KW-1185">Reference proteome</keyword>
<evidence type="ECO:0000259" key="8">
    <source>
        <dbReference type="Pfam" id="PF04116"/>
    </source>
</evidence>
<evidence type="ECO:0000256" key="6">
    <source>
        <dbReference type="ARBA" id="ARBA00023136"/>
    </source>
</evidence>
<dbReference type="AlphaFoldDB" id="A0A6M5Z681"/>
<feature type="transmembrane region" description="Helical" evidence="7">
    <location>
        <begin position="12"/>
        <end position="34"/>
    </location>
</feature>
<evidence type="ECO:0000256" key="7">
    <source>
        <dbReference type="SAM" id="Phobius"/>
    </source>
</evidence>
<dbReference type="GO" id="GO:0008610">
    <property type="term" value="P:lipid biosynthetic process"/>
    <property type="evidence" value="ECO:0007669"/>
    <property type="project" value="InterPro"/>
</dbReference>
<dbReference type="PANTHER" id="PTHR21624">
    <property type="entry name" value="STEROL DESATURASE-RELATED PROTEIN"/>
    <property type="match status" value="1"/>
</dbReference>
<feature type="transmembrane region" description="Helical" evidence="7">
    <location>
        <begin position="55"/>
        <end position="84"/>
    </location>
</feature>
<protein>
    <recommendedName>
        <fullName evidence="8">Fatty acid hydroxylase domain-containing protein</fullName>
    </recommendedName>
</protein>
<proteinExistence type="predicted"/>
<evidence type="ECO:0000313" key="10">
    <source>
        <dbReference type="Proteomes" id="UP000503447"/>
    </source>
</evidence>
<dbReference type="RefSeq" id="WP_171475711.1">
    <property type="nucleotide sequence ID" value="NZ_CP053452.2"/>
</dbReference>
<keyword evidence="4" id="KW-0560">Oxidoreductase</keyword>
<gene>
    <name evidence="9" type="ORF">FTUN_8731</name>
</gene>
<evidence type="ECO:0000256" key="3">
    <source>
        <dbReference type="ARBA" id="ARBA00022989"/>
    </source>
</evidence>
<keyword evidence="5" id="KW-0443">Lipid metabolism</keyword>
<dbReference type="GO" id="GO:0006643">
    <property type="term" value="P:membrane lipid metabolic process"/>
    <property type="evidence" value="ECO:0007669"/>
    <property type="project" value="TreeGrafter"/>
</dbReference>
<feature type="transmembrane region" description="Helical" evidence="7">
    <location>
        <begin position="168"/>
        <end position="191"/>
    </location>
</feature>
<dbReference type="GO" id="GO:0050479">
    <property type="term" value="F:glyceryl-ether monooxygenase activity"/>
    <property type="evidence" value="ECO:0007669"/>
    <property type="project" value="TreeGrafter"/>
</dbReference>
<comment type="subcellular location">
    <subcellularLocation>
        <location evidence="1">Endomembrane system</location>
        <topology evidence="1">Multi-pass membrane protein</topology>
    </subcellularLocation>
</comment>
<sequence>MELSWSQLTVWALRPTPVTAAVTFALFAAVLVPLERLYRPFARGPARRPGLRTDLLFWAFTPLVGKAATYAAVTAVVAGLMRMTGRELDPFSGTGWGAVGRQPLWLQALEVLVLADLIFYWTHRLFHTTQMWPFHAVHHSSEHLDWVSSMRFHPVNDIVSRVFQAVPLVLLGFAPAAVVCAIPVVVTFIVVTHANVPWTWGPLRNEFVSPVYHHWHHSTEPEAVDKNFAGVFVLWDWLFGTRYLPRGRYPERYGVFDKGIPRGFWGLLSYPFLTRSSRQVEVGLRRK</sequence>
<dbReference type="Pfam" id="PF04116">
    <property type="entry name" value="FA_hydroxylase"/>
    <property type="match status" value="1"/>
</dbReference>
<feature type="transmembrane region" description="Helical" evidence="7">
    <location>
        <begin position="104"/>
        <end position="122"/>
    </location>
</feature>
<evidence type="ECO:0000256" key="4">
    <source>
        <dbReference type="ARBA" id="ARBA00023002"/>
    </source>
</evidence>
<keyword evidence="6 7" id="KW-0472">Membrane</keyword>
<evidence type="ECO:0000313" key="9">
    <source>
        <dbReference type="EMBL" id="QJX01092.1"/>
    </source>
</evidence>
<evidence type="ECO:0000256" key="2">
    <source>
        <dbReference type="ARBA" id="ARBA00022692"/>
    </source>
</evidence>
<dbReference type="InterPro" id="IPR051689">
    <property type="entry name" value="Sterol_desaturase/TMEM195"/>
</dbReference>
<dbReference type="GO" id="GO:0005506">
    <property type="term" value="F:iron ion binding"/>
    <property type="evidence" value="ECO:0007669"/>
    <property type="project" value="InterPro"/>
</dbReference>
<dbReference type="Proteomes" id="UP000503447">
    <property type="component" value="Chromosome"/>
</dbReference>
<feature type="domain" description="Fatty acid hydroxylase" evidence="8">
    <location>
        <begin position="111"/>
        <end position="241"/>
    </location>
</feature>
<dbReference type="InterPro" id="IPR006694">
    <property type="entry name" value="Fatty_acid_hydroxylase"/>
</dbReference>
<accession>A0A6M5Z681</accession>
<reference evidence="10" key="1">
    <citation type="submission" date="2020-05" db="EMBL/GenBank/DDBJ databases">
        <title>Frigoriglobus tundricola gen. nov., sp. nov., a psychrotolerant cellulolytic planctomycete of the family Gemmataceae with two divergent copies of 16S rRNA gene.</title>
        <authorList>
            <person name="Kulichevskaya I.S."/>
            <person name="Ivanova A.A."/>
            <person name="Naumoff D.G."/>
            <person name="Beletsky A.V."/>
            <person name="Rijpstra W.I.C."/>
            <person name="Sinninghe Damste J.S."/>
            <person name="Mardanov A.V."/>
            <person name="Ravin N.V."/>
            <person name="Dedysh S.N."/>
        </authorList>
    </citation>
    <scope>NUCLEOTIDE SEQUENCE [LARGE SCALE GENOMIC DNA]</scope>
    <source>
        <strain evidence="10">PL17</strain>
    </source>
</reference>
<dbReference type="GO" id="GO:0012505">
    <property type="term" value="C:endomembrane system"/>
    <property type="evidence" value="ECO:0007669"/>
    <property type="project" value="UniProtKB-SubCell"/>
</dbReference>
<dbReference type="EMBL" id="CP053452">
    <property type="protein sequence ID" value="QJX01092.1"/>
    <property type="molecule type" value="Genomic_DNA"/>
</dbReference>
<dbReference type="KEGG" id="ftj:FTUN_8731"/>
<dbReference type="PANTHER" id="PTHR21624:SF1">
    <property type="entry name" value="ALKYLGLYCEROL MONOOXYGENASE"/>
    <property type="match status" value="1"/>
</dbReference>
<organism evidence="9 10">
    <name type="scientific">Frigoriglobus tundricola</name>
    <dbReference type="NCBI Taxonomy" id="2774151"/>
    <lineage>
        <taxon>Bacteria</taxon>
        <taxon>Pseudomonadati</taxon>
        <taxon>Planctomycetota</taxon>
        <taxon>Planctomycetia</taxon>
        <taxon>Gemmatales</taxon>
        <taxon>Gemmataceae</taxon>
        <taxon>Frigoriglobus</taxon>
    </lineage>
</organism>
<keyword evidence="3 7" id="KW-1133">Transmembrane helix</keyword>
<evidence type="ECO:0000256" key="5">
    <source>
        <dbReference type="ARBA" id="ARBA00023098"/>
    </source>
</evidence>
<keyword evidence="2 7" id="KW-0812">Transmembrane</keyword>
<dbReference type="GO" id="GO:0016020">
    <property type="term" value="C:membrane"/>
    <property type="evidence" value="ECO:0007669"/>
    <property type="project" value="GOC"/>
</dbReference>
<evidence type="ECO:0000256" key="1">
    <source>
        <dbReference type="ARBA" id="ARBA00004127"/>
    </source>
</evidence>
<name>A0A6M5Z681_9BACT</name>